<dbReference type="SUPFAM" id="SSF51735">
    <property type="entry name" value="NAD(P)-binding Rossmann-fold domains"/>
    <property type="match status" value="1"/>
</dbReference>
<keyword evidence="5" id="KW-0521">NADP</keyword>
<dbReference type="GO" id="GO:0015995">
    <property type="term" value="P:chlorophyll biosynthetic process"/>
    <property type="evidence" value="ECO:0007669"/>
    <property type="project" value="UniProtKB-UniPathway"/>
</dbReference>
<dbReference type="EC" id="1.3.1.33" evidence="3"/>
<evidence type="ECO:0000256" key="6">
    <source>
        <dbReference type="ARBA" id="ARBA00023002"/>
    </source>
</evidence>
<comment type="pathway">
    <text evidence="1">Porphyrin-containing compound metabolism; chlorophyll biosynthesis.</text>
</comment>
<dbReference type="PANTHER" id="PTHR44419:SF19">
    <property type="entry name" value="PROTOCHLOROPHYLLIDE REDUCTASE A, CHLOROPLASTIC"/>
    <property type="match status" value="1"/>
</dbReference>
<keyword evidence="7" id="KW-0149">Chlorophyll biosynthesis</keyword>
<dbReference type="InterPro" id="IPR005979">
    <property type="entry name" value="Prochl_reduct"/>
</dbReference>
<evidence type="ECO:0000256" key="5">
    <source>
        <dbReference type="ARBA" id="ARBA00022857"/>
    </source>
</evidence>
<dbReference type="UniPathway" id="UPA00668"/>
<accession>A0A0G4HW46</accession>
<dbReference type="EMBL" id="CDMZ01004113">
    <property type="protein sequence ID" value="CEM48687.1"/>
    <property type="molecule type" value="Genomic_DNA"/>
</dbReference>
<dbReference type="VEuPathDB" id="CryptoDB:Cvel_32513"/>
<name>A0A0G4HW46_9ALVE</name>
<evidence type="ECO:0000256" key="7">
    <source>
        <dbReference type="ARBA" id="ARBA00023171"/>
    </source>
</evidence>
<dbReference type="Pfam" id="PF00106">
    <property type="entry name" value="adh_short"/>
    <property type="match status" value="1"/>
</dbReference>
<dbReference type="Gene3D" id="3.40.50.720">
    <property type="entry name" value="NAD(P)-binding Rossmann-like Domain"/>
    <property type="match status" value="1"/>
</dbReference>
<dbReference type="GO" id="GO:0016630">
    <property type="term" value="F:protochlorophyllide reductase activity"/>
    <property type="evidence" value="ECO:0007669"/>
    <property type="project" value="UniProtKB-EC"/>
</dbReference>
<evidence type="ECO:0000256" key="1">
    <source>
        <dbReference type="ARBA" id="ARBA00005173"/>
    </source>
</evidence>
<keyword evidence="6" id="KW-0560">Oxidoreductase</keyword>
<evidence type="ECO:0000256" key="9">
    <source>
        <dbReference type="SAM" id="SignalP"/>
    </source>
</evidence>
<keyword evidence="9" id="KW-0732">Signal</keyword>
<feature type="chain" id="PRO_5005191915" description="protochlorophyllide reductase" evidence="9">
    <location>
        <begin position="22"/>
        <end position="490"/>
    </location>
</feature>
<dbReference type="NCBIfam" id="TIGR01289">
    <property type="entry name" value="LPOR"/>
    <property type="match status" value="1"/>
</dbReference>
<protein>
    <recommendedName>
        <fullName evidence="3">protochlorophyllide reductase</fullName>
        <ecNumber evidence="3">1.3.1.33</ecNumber>
    </recommendedName>
</protein>
<evidence type="ECO:0000313" key="10">
    <source>
        <dbReference type="EMBL" id="CEM48687.1"/>
    </source>
</evidence>
<keyword evidence="4" id="KW-0602">Photosynthesis</keyword>
<feature type="compositionally biased region" description="Acidic residues" evidence="8">
    <location>
        <begin position="429"/>
        <end position="445"/>
    </location>
</feature>
<dbReference type="PANTHER" id="PTHR44419">
    <property type="entry name" value="PROTOCHLOROPHYLLIDE REDUCTASE C, CHLOROPLASTIC"/>
    <property type="match status" value="1"/>
</dbReference>
<evidence type="ECO:0000256" key="3">
    <source>
        <dbReference type="ARBA" id="ARBA00012006"/>
    </source>
</evidence>
<gene>
    <name evidence="10" type="ORF">Cvel_32513</name>
</gene>
<dbReference type="PhylomeDB" id="A0A0G4HW46"/>
<feature type="region of interest" description="Disordered" evidence="8">
    <location>
        <begin position="414"/>
        <end position="490"/>
    </location>
</feature>
<organism evidence="10">
    <name type="scientific">Chromera velia CCMP2878</name>
    <dbReference type="NCBI Taxonomy" id="1169474"/>
    <lineage>
        <taxon>Eukaryota</taxon>
        <taxon>Sar</taxon>
        <taxon>Alveolata</taxon>
        <taxon>Colpodellida</taxon>
        <taxon>Chromeraceae</taxon>
        <taxon>Chromera</taxon>
    </lineage>
</organism>
<dbReference type="GO" id="GO:0015979">
    <property type="term" value="P:photosynthesis"/>
    <property type="evidence" value="ECO:0007669"/>
    <property type="project" value="UniProtKB-KW"/>
</dbReference>
<evidence type="ECO:0000256" key="8">
    <source>
        <dbReference type="SAM" id="MobiDB-lite"/>
    </source>
</evidence>
<proteinExistence type="inferred from homology"/>
<dbReference type="InterPro" id="IPR036291">
    <property type="entry name" value="NAD(P)-bd_dom_sf"/>
</dbReference>
<dbReference type="InterPro" id="IPR002347">
    <property type="entry name" value="SDR_fam"/>
</dbReference>
<dbReference type="PRINTS" id="PR00081">
    <property type="entry name" value="GDHRDH"/>
</dbReference>
<comment type="similarity">
    <text evidence="2">Belongs to the short-chain dehydrogenases/reductases (SDR) family. POR subfamily.</text>
</comment>
<feature type="compositionally biased region" description="Pro residues" evidence="8">
    <location>
        <begin position="470"/>
        <end position="490"/>
    </location>
</feature>
<sequence>MFRFSLLCALALSLSLNLSSAFKWMGKIKLPQLQDMKAQRDAQKRFGDKKVVVITGTSSGLGRAATKALLGTGEYHVIGAVRDLDKMEIIAEMEGFDSSNFTPMECDLQSFSSVRNFVEGLKEYLSGRKLDRLVCNAAVYQPTLDYAKWTPDGFEQQLQTNYLSHFLMISLLLDTMRGAQDPRCIMIGSVTGNDNTVGGGGVWPRADLKNLEGLRLGGKRPLSMIDGYNFNGAKAYKDTKLALMMLANTLHSKYNKATGISFSSMYPGCIAASPLFREKRPWFRKYFPVFMKYITGGFVGEDEAGQRLMQAVHDPKCSKSGVYWGWNGGARVGRGMESLEKDGQIIGAGGAGGGWDSVFENEQSDKVLDIEKAVELFKLSTQVTGAEWPDPKGYKSPCPTLRLVDLMTAVVEQKEEMERMKNPPRPVGEEAEREEQTEDKEEETAAPEPVSPRREQPVPSEPVRRRKPSFSPPPLNLPFPLPPVRVPAFG</sequence>
<reference evidence="10" key="1">
    <citation type="submission" date="2014-11" db="EMBL/GenBank/DDBJ databases">
        <authorList>
            <person name="Otto D Thomas"/>
            <person name="Naeem Raeece"/>
        </authorList>
    </citation>
    <scope>NUCLEOTIDE SEQUENCE</scope>
</reference>
<dbReference type="AlphaFoldDB" id="A0A0G4HW46"/>
<evidence type="ECO:0000256" key="2">
    <source>
        <dbReference type="ARBA" id="ARBA00005821"/>
    </source>
</evidence>
<feature type="signal peptide" evidence="9">
    <location>
        <begin position="1"/>
        <end position="21"/>
    </location>
</feature>
<evidence type="ECO:0000256" key="4">
    <source>
        <dbReference type="ARBA" id="ARBA00022531"/>
    </source>
</evidence>